<protein>
    <submittedName>
        <fullName evidence="3">Phosphoketolase</fullName>
    </submittedName>
</protein>
<evidence type="ECO:0000259" key="2">
    <source>
        <dbReference type="Pfam" id="PF09364"/>
    </source>
</evidence>
<dbReference type="EMBL" id="PYVN01000277">
    <property type="protein sequence ID" value="PTB84183.1"/>
    <property type="molecule type" value="Genomic_DNA"/>
</dbReference>
<feature type="compositionally biased region" description="Basic and acidic residues" evidence="1">
    <location>
        <begin position="157"/>
        <end position="169"/>
    </location>
</feature>
<feature type="non-terminal residue" evidence="3">
    <location>
        <position position="1"/>
    </location>
</feature>
<dbReference type="Pfam" id="PF09364">
    <property type="entry name" value="XFP_N"/>
    <property type="match status" value="1"/>
</dbReference>
<dbReference type="GO" id="GO:0005975">
    <property type="term" value="P:carbohydrate metabolic process"/>
    <property type="evidence" value="ECO:0007669"/>
    <property type="project" value="InterPro"/>
</dbReference>
<dbReference type="InterPro" id="IPR029061">
    <property type="entry name" value="THDP-binding"/>
</dbReference>
<comment type="caution">
    <text evidence="3">The sequence shown here is derived from an EMBL/GenBank/DDBJ whole genome shotgun (WGS) entry which is preliminary data.</text>
</comment>
<reference evidence="3" key="1">
    <citation type="submission" date="2018-03" db="EMBL/GenBank/DDBJ databases">
        <title>Cross-interface Injection: A General Nanoliter Liquid Handling Method Applied to Single Cells Genome Amplification Automated Nanoliter Liquid Handling Applied to Single Cell Multiple Displacement Amplification.</title>
        <authorList>
            <person name="Yun J."/>
            <person name="Xu P."/>
            <person name="Xu J."/>
            <person name="Dai X."/>
            <person name="Wang Y."/>
            <person name="Zheng X."/>
            <person name="Cao C."/>
            <person name="Yi Q."/>
            <person name="Zhu Y."/>
            <person name="Wang L."/>
            <person name="Dong Z."/>
            <person name="Huang Y."/>
            <person name="Huang L."/>
            <person name="Du W."/>
        </authorList>
    </citation>
    <scope>NUCLEOTIDE SEQUENCE [LARGE SCALE GENOMIC DNA]</scope>
    <source>
        <strain evidence="3">Z-D3-2</strain>
    </source>
</reference>
<feature type="compositionally biased region" description="Basic and acidic residues" evidence="1">
    <location>
        <begin position="139"/>
        <end position="148"/>
    </location>
</feature>
<dbReference type="SUPFAM" id="SSF52518">
    <property type="entry name" value="Thiamin diphosphate-binding fold (THDP-binding)"/>
    <property type="match status" value="1"/>
</dbReference>
<dbReference type="InterPro" id="IPR005593">
    <property type="entry name" value="Xul5P/Fru6P_PKetolase"/>
</dbReference>
<dbReference type="PANTHER" id="PTHR31273:SF0">
    <property type="entry name" value="PHOSPHOKETOLASE-RELATED"/>
    <property type="match status" value="1"/>
</dbReference>
<dbReference type="PANTHER" id="PTHR31273">
    <property type="entry name" value="PHOSPHOKETOLASE-RELATED"/>
    <property type="match status" value="1"/>
</dbReference>
<sequence length="169" mass="18839">AAFDNPDLVVACVVGDGEAETGALATSWHSNKFLNPEHDGAVLPILHLNGYKIASPTVLARIPNDELEALFYGYGYTPYFVEGDDPKQMHQLMAATLDKAMEQIRHIQNDAREHGVHLRPRWPMIILRSPKGWTGPEEVDGKKTEGTFRSHQVPMGDMDKEGHVEILNK</sequence>
<accession>A0A2T4CRJ5</accession>
<evidence type="ECO:0000256" key="1">
    <source>
        <dbReference type="SAM" id="MobiDB-lite"/>
    </source>
</evidence>
<dbReference type="GO" id="GO:0016832">
    <property type="term" value="F:aldehyde-lyase activity"/>
    <property type="evidence" value="ECO:0007669"/>
    <property type="project" value="InterPro"/>
</dbReference>
<gene>
    <name evidence="3" type="ORF">C9940_06625</name>
</gene>
<dbReference type="Gene3D" id="3.40.50.970">
    <property type="match status" value="1"/>
</dbReference>
<dbReference type="AlphaFoldDB" id="A0A2T4CRJ5"/>
<organism evidence="3">
    <name type="scientific">Pseudidiomarina aestuarii</name>
    <dbReference type="NCBI Taxonomy" id="624146"/>
    <lineage>
        <taxon>Bacteria</taxon>
        <taxon>Pseudomonadati</taxon>
        <taxon>Pseudomonadota</taxon>
        <taxon>Gammaproteobacteria</taxon>
        <taxon>Alteromonadales</taxon>
        <taxon>Idiomarinaceae</taxon>
        <taxon>Pseudidiomarina</taxon>
    </lineage>
</organism>
<feature type="domain" description="Xylulose 5-phosphate/Fructose 6-phosphate phosphoketolase N-terminal" evidence="2">
    <location>
        <begin position="1"/>
        <end position="164"/>
    </location>
</feature>
<name>A0A2T4CRJ5_9GAMM</name>
<dbReference type="InterPro" id="IPR018970">
    <property type="entry name" value="Xul5P/Fru6P_PKetolase_N"/>
</dbReference>
<evidence type="ECO:0000313" key="3">
    <source>
        <dbReference type="EMBL" id="PTB84183.1"/>
    </source>
</evidence>
<proteinExistence type="predicted"/>
<feature type="region of interest" description="Disordered" evidence="1">
    <location>
        <begin position="133"/>
        <end position="169"/>
    </location>
</feature>
<feature type="non-terminal residue" evidence="3">
    <location>
        <position position="169"/>
    </location>
</feature>